<dbReference type="Proteomes" id="UP000627446">
    <property type="component" value="Unassembled WGS sequence"/>
</dbReference>
<name>A0A923HM91_9BURK</name>
<sequence length="285" mass="32195">MSSNGKPFVFEDGGVRTLHFSDLSIQSAMWVDRPNDLMFGYTQCMLAFSVVNPTPENILIVGLGGGSLVKYCYQRFPRAKIVVLEVDANVIALSPAFDVPECCDRLTILNVDAREFVRHDEKAFDVILQDGFDSNGIVPEMTSESYFRDCHRLLTPDGIFVSNNWGSSRSIGEQFARLLAVFGNSSLTWGRCKDSQNIVSLAFKSSYQLFQSKCSDTPVSFDCKGLPQLKLFVSNLVFFQPKNKNDFPLRDRTHLSENISEWNAKEIRKSLLIDFIRKAFQLAQK</sequence>
<dbReference type="AlphaFoldDB" id="A0A923HM91"/>
<dbReference type="EMBL" id="JACOFZ010000001">
    <property type="protein sequence ID" value="MBC3880238.1"/>
    <property type="molecule type" value="Genomic_DNA"/>
</dbReference>
<dbReference type="InterPro" id="IPR030374">
    <property type="entry name" value="PABS"/>
</dbReference>
<dbReference type="RefSeq" id="WP_186915234.1">
    <property type="nucleotide sequence ID" value="NZ_JACOFZ010000001.1"/>
</dbReference>
<dbReference type="NCBIfam" id="NF037959">
    <property type="entry name" value="MFS_SpdSyn"/>
    <property type="match status" value="1"/>
</dbReference>
<comment type="caution">
    <text evidence="6">The sequence shown here is derived from an EMBL/GenBank/DDBJ whole genome shotgun (WGS) entry which is preliminary data.</text>
</comment>
<accession>A0A923HM91</accession>
<gene>
    <name evidence="6" type="ORF">H8K36_02525</name>
</gene>
<dbReference type="GO" id="GO:0016740">
    <property type="term" value="F:transferase activity"/>
    <property type="evidence" value="ECO:0007669"/>
    <property type="project" value="UniProtKB-UniRule"/>
</dbReference>
<evidence type="ECO:0000259" key="5">
    <source>
        <dbReference type="PROSITE" id="PS51006"/>
    </source>
</evidence>
<reference evidence="6" key="1">
    <citation type="submission" date="2020-08" db="EMBL/GenBank/DDBJ databases">
        <title>Novel species isolated from subtropical streams in China.</title>
        <authorList>
            <person name="Lu H."/>
        </authorList>
    </citation>
    <scope>NUCLEOTIDE SEQUENCE</scope>
    <source>
        <strain evidence="6">LX22W</strain>
    </source>
</reference>
<feature type="domain" description="PABS" evidence="5">
    <location>
        <begin position="1"/>
        <end position="216"/>
    </location>
</feature>
<keyword evidence="3 4" id="KW-0620">Polyamine biosynthesis</keyword>
<evidence type="ECO:0000313" key="6">
    <source>
        <dbReference type="EMBL" id="MBC3880238.1"/>
    </source>
</evidence>
<dbReference type="PANTHER" id="PTHR43317:SF1">
    <property type="entry name" value="THERMOSPERMINE SYNTHASE ACAULIS5"/>
    <property type="match status" value="1"/>
</dbReference>
<organism evidence="6 7">
    <name type="scientific">Undibacterium nitidum</name>
    <dbReference type="NCBI Taxonomy" id="2762298"/>
    <lineage>
        <taxon>Bacteria</taxon>
        <taxon>Pseudomonadati</taxon>
        <taxon>Pseudomonadota</taxon>
        <taxon>Betaproteobacteria</taxon>
        <taxon>Burkholderiales</taxon>
        <taxon>Oxalobacteraceae</taxon>
        <taxon>Undibacterium</taxon>
    </lineage>
</organism>
<proteinExistence type="inferred from homology"/>
<evidence type="ECO:0000256" key="1">
    <source>
        <dbReference type="ARBA" id="ARBA00007867"/>
    </source>
</evidence>
<dbReference type="PROSITE" id="PS51006">
    <property type="entry name" value="PABS_2"/>
    <property type="match status" value="1"/>
</dbReference>
<dbReference type="Pfam" id="PF01564">
    <property type="entry name" value="Spermine_synth"/>
    <property type="match status" value="1"/>
</dbReference>
<dbReference type="InterPro" id="IPR029063">
    <property type="entry name" value="SAM-dependent_MTases_sf"/>
</dbReference>
<feature type="active site" description="Proton acceptor" evidence="4">
    <location>
        <position position="130"/>
    </location>
</feature>
<evidence type="ECO:0000313" key="7">
    <source>
        <dbReference type="Proteomes" id="UP000627446"/>
    </source>
</evidence>
<dbReference type="GO" id="GO:0006596">
    <property type="term" value="P:polyamine biosynthetic process"/>
    <property type="evidence" value="ECO:0007669"/>
    <property type="project" value="UniProtKB-UniRule"/>
</dbReference>
<keyword evidence="7" id="KW-1185">Reference proteome</keyword>
<keyword evidence="2 4" id="KW-0808">Transferase</keyword>
<comment type="similarity">
    <text evidence="1">Belongs to the spermidine/spermine synthase family.</text>
</comment>
<dbReference type="CDD" id="cd02440">
    <property type="entry name" value="AdoMet_MTases"/>
    <property type="match status" value="1"/>
</dbReference>
<dbReference type="SUPFAM" id="SSF53335">
    <property type="entry name" value="S-adenosyl-L-methionine-dependent methyltransferases"/>
    <property type="match status" value="1"/>
</dbReference>
<dbReference type="PANTHER" id="PTHR43317">
    <property type="entry name" value="THERMOSPERMINE SYNTHASE ACAULIS5"/>
    <property type="match status" value="1"/>
</dbReference>
<evidence type="ECO:0000256" key="4">
    <source>
        <dbReference type="PROSITE-ProRule" id="PRU00354"/>
    </source>
</evidence>
<protein>
    <submittedName>
        <fullName evidence="6">Fused MFS/spermidine synthase</fullName>
    </submittedName>
</protein>
<evidence type="ECO:0000256" key="2">
    <source>
        <dbReference type="ARBA" id="ARBA00022679"/>
    </source>
</evidence>
<evidence type="ECO:0000256" key="3">
    <source>
        <dbReference type="ARBA" id="ARBA00023115"/>
    </source>
</evidence>
<dbReference type="Gene3D" id="3.40.50.150">
    <property type="entry name" value="Vaccinia Virus protein VP39"/>
    <property type="match status" value="1"/>
</dbReference>